<reference evidence="1" key="1">
    <citation type="submission" date="2022-09" db="EMBL/GenBank/DDBJ databases">
        <title>Actin cytoskeleton and complex cell architecture in an #Asgard archaeon.</title>
        <authorList>
            <person name="Ponce Toledo R.I."/>
            <person name="Schleper C."/>
            <person name="Rodrigues Oliveira T."/>
            <person name="Wollweber F."/>
            <person name="Xu J."/>
            <person name="Rittmann S."/>
            <person name="Klingl A."/>
            <person name="Pilhofer M."/>
        </authorList>
    </citation>
    <scope>NUCLEOTIDE SEQUENCE</scope>
    <source>
        <strain evidence="1">B-35</strain>
    </source>
</reference>
<dbReference type="EMBL" id="CP104013">
    <property type="protein sequence ID" value="UYP44110.1"/>
    <property type="molecule type" value="Genomic_DNA"/>
</dbReference>
<organism evidence="1 2">
    <name type="scientific">Candidatus Lokiarchaeum ossiferum</name>
    <dbReference type="NCBI Taxonomy" id="2951803"/>
    <lineage>
        <taxon>Archaea</taxon>
        <taxon>Promethearchaeati</taxon>
        <taxon>Promethearchaeota</taxon>
        <taxon>Promethearchaeia</taxon>
        <taxon>Promethearchaeales</taxon>
        <taxon>Promethearchaeaceae</taxon>
        <taxon>Candidatus Lokiarchaeum</taxon>
    </lineage>
</organism>
<evidence type="ECO:0000313" key="2">
    <source>
        <dbReference type="Proteomes" id="UP001208689"/>
    </source>
</evidence>
<gene>
    <name evidence="1" type="ORF">NEF87_000395</name>
</gene>
<keyword evidence="2" id="KW-1185">Reference proteome</keyword>
<dbReference type="Proteomes" id="UP001208689">
    <property type="component" value="Chromosome"/>
</dbReference>
<evidence type="ECO:0000313" key="1">
    <source>
        <dbReference type="EMBL" id="UYP44110.1"/>
    </source>
</evidence>
<protein>
    <submittedName>
        <fullName evidence="1">Uncharacterized protein</fullName>
    </submittedName>
</protein>
<accession>A0ABY6HKQ7</accession>
<proteinExistence type="predicted"/>
<sequence length="206" mass="25036">MKQSNFFRFTKIIFYVDQNNIFLDISIIKTLETELSFKEILEIIKVRVEKTKELSCTWIGTDANPVLRLIFSSKDKYLRYSTRGFEFLDVLINNLTKEQITKMFTNKYEEDIQDETKIYLVLKYKCLYKDPLRAKYKYNKWFEENFRCQIFIEEVEDGFLHFYKRKSDFTNANLDVTIPEDLKQWIKNKNMKVPQELIDHIYSFLK</sequence>
<name>A0ABY6HKQ7_9ARCH</name>